<dbReference type="PANTHER" id="PTHR23508">
    <property type="entry name" value="CARBOXYLIC ACID TRANSPORTER PROTEIN HOMOLOG"/>
    <property type="match status" value="1"/>
</dbReference>
<proteinExistence type="predicted"/>
<evidence type="ECO:0000256" key="3">
    <source>
        <dbReference type="ARBA" id="ARBA00022989"/>
    </source>
</evidence>
<feature type="transmembrane region" description="Helical" evidence="5">
    <location>
        <begin position="196"/>
        <end position="215"/>
    </location>
</feature>
<dbReference type="Pfam" id="PF00083">
    <property type="entry name" value="Sugar_tr"/>
    <property type="match status" value="1"/>
</dbReference>
<evidence type="ECO:0000259" key="6">
    <source>
        <dbReference type="PROSITE" id="PS50850"/>
    </source>
</evidence>
<accession>A0AAU7CPA3</accession>
<gene>
    <name evidence="7" type="ORF">V5E97_14330</name>
</gene>
<keyword evidence="3 5" id="KW-1133">Transmembrane helix</keyword>
<keyword evidence="4 5" id="KW-0472">Membrane</keyword>
<evidence type="ECO:0000256" key="2">
    <source>
        <dbReference type="ARBA" id="ARBA00022692"/>
    </source>
</evidence>
<evidence type="ECO:0000256" key="4">
    <source>
        <dbReference type="ARBA" id="ARBA00023136"/>
    </source>
</evidence>
<evidence type="ECO:0000256" key="1">
    <source>
        <dbReference type="ARBA" id="ARBA00004141"/>
    </source>
</evidence>
<dbReference type="AlphaFoldDB" id="A0AAU7CPA3"/>
<evidence type="ECO:0000313" key="7">
    <source>
        <dbReference type="EMBL" id="XBH07169.1"/>
    </source>
</evidence>
<dbReference type="GO" id="GO:0046943">
    <property type="term" value="F:carboxylic acid transmembrane transporter activity"/>
    <property type="evidence" value="ECO:0007669"/>
    <property type="project" value="TreeGrafter"/>
</dbReference>
<feature type="transmembrane region" description="Helical" evidence="5">
    <location>
        <begin position="163"/>
        <end position="184"/>
    </location>
</feature>
<feature type="transmembrane region" description="Helical" evidence="5">
    <location>
        <begin position="351"/>
        <end position="370"/>
    </location>
</feature>
<feature type="transmembrane region" description="Helical" evidence="5">
    <location>
        <begin position="319"/>
        <end position="339"/>
    </location>
</feature>
<feature type="transmembrane region" description="Helical" evidence="5">
    <location>
        <begin position="376"/>
        <end position="398"/>
    </location>
</feature>
<reference evidence="7" key="1">
    <citation type="submission" date="2024-05" db="EMBL/GenBank/DDBJ databases">
        <title>Planctomycetes of the genus Singulisphaera possess chitinolytic capabilities.</title>
        <authorList>
            <person name="Ivanova A."/>
        </authorList>
    </citation>
    <scope>NUCLEOTIDE SEQUENCE</scope>
    <source>
        <strain evidence="7">Ch08T</strain>
    </source>
</reference>
<evidence type="ECO:0000256" key="5">
    <source>
        <dbReference type="SAM" id="Phobius"/>
    </source>
</evidence>
<dbReference type="PROSITE" id="PS50850">
    <property type="entry name" value="MFS"/>
    <property type="match status" value="1"/>
</dbReference>
<dbReference type="EMBL" id="CP155447">
    <property type="protein sequence ID" value="XBH07169.1"/>
    <property type="molecule type" value="Genomic_DNA"/>
</dbReference>
<sequence length="480" mass="52474">MHFDDSPVASAPADDDSRPWYKLLNRYHWFVFIVAALGWLFDTMDQQLFNLARKPAITELIGAKPGDLDIDKYAGYATSIFIIGWAIGGLIFGILGDRIGRAKTMILTILLYSAFTGLSAFATSFADFAFYRFLTGLGVGGEFAVGVSLVAEVMPDRARTAALGWLQALSAVGNMMAALISIVMGKLEESNMIASSWRGMFVIGVLPALLTIFIMKRLKEPDRWKAAVAKRAADKAAGIVSDGPKLGSIAELFTDPRWRRNTLVGMLLAFSGVVGLWGIGFFSFDLIRTVFRDHFGALASKDGLTGEAAEKFISGNLTFWSGITSLLLNIGAFFGIYAFSKVTQIIGRKKSFAISFLLAMGSTAFTFWFLDSFYDVFWMIPLMGFCQLTLFGGYAIYFPELFPTRLRSTGISFCYNVGRLVAAVGPSVLGLLTSEVYGHYKATDAALPFRYAGVTMCLVFVIGLLTLPFAPETHGKPLPE</sequence>
<dbReference type="Gene3D" id="1.20.1250.20">
    <property type="entry name" value="MFS general substrate transporter like domains"/>
    <property type="match status" value="1"/>
</dbReference>
<feature type="transmembrane region" description="Helical" evidence="5">
    <location>
        <begin position="73"/>
        <end position="92"/>
    </location>
</feature>
<feature type="transmembrane region" description="Helical" evidence="5">
    <location>
        <begin position="104"/>
        <end position="123"/>
    </location>
</feature>
<dbReference type="RefSeq" id="WP_406700012.1">
    <property type="nucleotide sequence ID" value="NZ_CP155447.1"/>
</dbReference>
<dbReference type="InterPro" id="IPR020846">
    <property type="entry name" value="MFS_dom"/>
</dbReference>
<protein>
    <submittedName>
        <fullName evidence="7">MFS transporter</fullName>
    </submittedName>
</protein>
<organism evidence="7">
    <name type="scientific">Singulisphaera sp. Ch08</name>
    <dbReference type="NCBI Taxonomy" id="3120278"/>
    <lineage>
        <taxon>Bacteria</taxon>
        <taxon>Pseudomonadati</taxon>
        <taxon>Planctomycetota</taxon>
        <taxon>Planctomycetia</taxon>
        <taxon>Isosphaerales</taxon>
        <taxon>Isosphaeraceae</taxon>
        <taxon>Singulisphaera</taxon>
    </lineage>
</organism>
<dbReference type="InterPro" id="IPR005829">
    <property type="entry name" value="Sugar_transporter_CS"/>
</dbReference>
<dbReference type="GO" id="GO:0005886">
    <property type="term" value="C:plasma membrane"/>
    <property type="evidence" value="ECO:0007669"/>
    <property type="project" value="TreeGrafter"/>
</dbReference>
<dbReference type="PANTHER" id="PTHR23508:SF10">
    <property type="entry name" value="CARBOXYLIC ACID TRANSPORTER PROTEIN HOMOLOG"/>
    <property type="match status" value="1"/>
</dbReference>
<dbReference type="InterPro" id="IPR036259">
    <property type="entry name" value="MFS_trans_sf"/>
</dbReference>
<feature type="domain" description="Major facilitator superfamily (MFS) profile" evidence="6">
    <location>
        <begin position="31"/>
        <end position="474"/>
    </location>
</feature>
<feature type="transmembrane region" description="Helical" evidence="5">
    <location>
        <begin position="449"/>
        <end position="470"/>
    </location>
</feature>
<keyword evidence="2 5" id="KW-0812">Transmembrane</keyword>
<feature type="transmembrane region" description="Helical" evidence="5">
    <location>
        <begin position="263"/>
        <end position="284"/>
    </location>
</feature>
<dbReference type="SUPFAM" id="SSF103473">
    <property type="entry name" value="MFS general substrate transporter"/>
    <property type="match status" value="1"/>
</dbReference>
<dbReference type="PROSITE" id="PS00217">
    <property type="entry name" value="SUGAR_TRANSPORT_2"/>
    <property type="match status" value="1"/>
</dbReference>
<feature type="transmembrane region" description="Helical" evidence="5">
    <location>
        <begin position="23"/>
        <end position="41"/>
    </location>
</feature>
<name>A0AAU7CPA3_9BACT</name>
<dbReference type="InterPro" id="IPR005828">
    <property type="entry name" value="MFS_sugar_transport-like"/>
</dbReference>
<comment type="subcellular location">
    <subcellularLocation>
        <location evidence="1">Membrane</location>
        <topology evidence="1">Multi-pass membrane protein</topology>
    </subcellularLocation>
</comment>
<feature type="transmembrane region" description="Helical" evidence="5">
    <location>
        <begin position="129"/>
        <end position="151"/>
    </location>
</feature>